<dbReference type="AlphaFoldDB" id="A0A1I0W7D4"/>
<organism evidence="5 6">
    <name type="scientific">Amycolatopsis marina</name>
    <dbReference type="NCBI Taxonomy" id="490629"/>
    <lineage>
        <taxon>Bacteria</taxon>
        <taxon>Bacillati</taxon>
        <taxon>Actinomycetota</taxon>
        <taxon>Actinomycetes</taxon>
        <taxon>Pseudonocardiales</taxon>
        <taxon>Pseudonocardiaceae</taxon>
        <taxon>Amycolatopsis</taxon>
    </lineage>
</organism>
<dbReference type="PANTHER" id="PTHR30408">
    <property type="entry name" value="TYPE-1 RESTRICTION ENZYME ECOKI SPECIFICITY PROTEIN"/>
    <property type="match status" value="1"/>
</dbReference>
<dbReference type="OrthoDB" id="9798929at2"/>
<dbReference type="GO" id="GO:0003677">
    <property type="term" value="F:DNA binding"/>
    <property type="evidence" value="ECO:0007669"/>
    <property type="project" value="UniProtKB-KW"/>
</dbReference>
<dbReference type="Proteomes" id="UP000243799">
    <property type="component" value="Unassembled WGS sequence"/>
</dbReference>
<dbReference type="EMBL" id="FOKG01000001">
    <property type="protein sequence ID" value="SFA84208.1"/>
    <property type="molecule type" value="Genomic_DNA"/>
</dbReference>
<evidence type="ECO:0000259" key="4">
    <source>
        <dbReference type="Pfam" id="PF01420"/>
    </source>
</evidence>
<reference evidence="6" key="1">
    <citation type="submission" date="2016-10" db="EMBL/GenBank/DDBJ databases">
        <authorList>
            <person name="Varghese N."/>
            <person name="Submissions S."/>
        </authorList>
    </citation>
    <scope>NUCLEOTIDE SEQUENCE [LARGE SCALE GENOMIC DNA]</scope>
    <source>
        <strain evidence="6">CGMCC 4.3568</strain>
    </source>
</reference>
<dbReference type="RefSeq" id="WP_091669326.1">
    <property type="nucleotide sequence ID" value="NZ_FOKG01000001.1"/>
</dbReference>
<evidence type="ECO:0000313" key="5">
    <source>
        <dbReference type="EMBL" id="SFA84208.1"/>
    </source>
</evidence>
<dbReference type="InterPro" id="IPR052021">
    <property type="entry name" value="Type-I_RS_S_subunit"/>
</dbReference>
<gene>
    <name evidence="5" type="ORF">SAMN05216266_101781</name>
</gene>
<keyword evidence="2" id="KW-0680">Restriction system</keyword>
<dbReference type="InterPro" id="IPR044946">
    <property type="entry name" value="Restrct_endonuc_typeI_TRD_sf"/>
</dbReference>
<dbReference type="SUPFAM" id="SSF116734">
    <property type="entry name" value="DNA methylase specificity domain"/>
    <property type="match status" value="2"/>
</dbReference>
<dbReference type="Pfam" id="PF01420">
    <property type="entry name" value="Methylase_S"/>
    <property type="match status" value="1"/>
</dbReference>
<name>A0A1I0W7D4_9PSEU</name>
<protein>
    <submittedName>
        <fullName evidence="5">Type I restriction enzyme, S subunit</fullName>
    </submittedName>
</protein>
<accession>A0A1I0W7D4</accession>
<dbReference type="GO" id="GO:0009307">
    <property type="term" value="P:DNA restriction-modification system"/>
    <property type="evidence" value="ECO:0007669"/>
    <property type="project" value="UniProtKB-KW"/>
</dbReference>
<dbReference type="Gene3D" id="3.90.220.20">
    <property type="entry name" value="DNA methylase specificity domains"/>
    <property type="match status" value="2"/>
</dbReference>
<dbReference type="CDD" id="cd17266">
    <property type="entry name" value="RMtype1_S_Sau1132ORF3780P-TRD2-CR2_like"/>
    <property type="match status" value="1"/>
</dbReference>
<proteinExistence type="inferred from homology"/>
<evidence type="ECO:0000313" key="6">
    <source>
        <dbReference type="Proteomes" id="UP000243799"/>
    </source>
</evidence>
<keyword evidence="6" id="KW-1185">Reference proteome</keyword>
<dbReference type="STRING" id="490629.SAMN05216266_101781"/>
<dbReference type="PANTHER" id="PTHR30408:SF13">
    <property type="entry name" value="TYPE I RESTRICTION ENZYME HINDI SPECIFICITY SUBUNIT"/>
    <property type="match status" value="1"/>
</dbReference>
<keyword evidence="3" id="KW-0238">DNA-binding</keyword>
<feature type="domain" description="Type I restriction modification DNA specificity" evidence="4">
    <location>
        <begin position="2"/>
        <end position="147"/>
    </location>
</feature>
<sequence>MDEWAKLGNIAHFSNGKSASTTTRSGSYPVYGANGIIRTGGAINACAGVSIVGRVGSYCGVVHYSPQDCWVTDNAIIVTAKDGVDKRYLYYALSSNDLHSHRIGSGQPLLTQSILQGIGTVWRPLCEQRAIAGVLGALDDKIAVNERVSVTCDELRRIKFASCLGGSSALPQSNPLSSVAEFVNGRAFTKNATGTGRMVVRIAEVNSGPGSSTVYNDIDVPENHLARAGDILFAWSGSLTVARWFRSEAIVNQHIFKVIPKAGYPAWLVFELVRSKLGEFKRIAADKATTMGHIQRRHLDEAVPMPDPTDIEGLDRELGPLWDRALLAETENLVLAQIRDTLLPQLMSGAIRVKDAERLVEEAT</sequence>
<dbReference type="InterPro" id="IPR000055">
    <property type="entry name" value="Restrct_endonuc_typeI_TRD"/>
</dbReference>
<evidence type="ECO:0000256" key="2">
    <source>
        <dbReference type="ARBA" id="ARBA00022747"/>
    </source>
</evidence>
<comment type="similarity">
    <text evidence="1">Belongs to the type-I restriction system S methylase family.</text>
</comment>
<evidence type="ECO:0000256" key="3">
    <source>
        <dbReference type="ARBA" id="ARBA00023125"/>
    </source>
</evidence>
<evidence type="ECO:0000256" key="1">
    <source>
        <dbReference type="ARBA" id="ARBA00010923"/>
    </source>
</evidence>